<comment type="subcellular location">
    <subcellularLocation>
        <location evidence="1">Cell envelope</location>
    </subcellularLocation>
</comment>
<dbReference type="InterPro" id="IPR028082">
    <property type="entry name" value="Peripla_BP_I"/>
</dbReference>
<dbReference type="Proteomes" id="UP001362311">
    <property type="component" value="Unassembled WGS sequence"/>
</dbReference>
<gene>
    <name evidence="6" type="ORF">WIX40_21065</name>
</gene>
<evidence type="ECO:0000256" key="4">
    <source>
        <dbReference type="SAM" id="SignalP"/>
    </source>
</evidence>
<dbReference type="PANTHER" id="PTHR46847:SF1">
    <property type="entry name" value="D-ALLOSE-BINDING PERIPLASMIC PROTEIN-RELATED"/>
    <property type="match status" value="1"/>
</dbReference>
<feature type="domain" description="Periplasmic binding protein" evidence="5">
    <location>
        <begin position="28"/>
        <end position="278"/>
    </location>
</feature>
<protein>
    <submittedName>
        <fullName evidence="6">Sugar ABC transporter substrate-binding protein</fullName>
    </submittedName>
</protein>
<keyword evidence="3 4" id="KW-0732">Signal</keyword>
<dbReference type="EMBL" id="JBBHKQ010000002">
    <property type="protein sequence ID" value="MEJ5902582.1"/>
    <property type="molecule type" value="Genomic_DNA"/>
</dbReference>
<dbReference type="CDD" id="cd01536">
    <property type="entry name" value="PBP1_ABC_sugar_binding-like"/>
    <property type="match status" value="1"/>
</dbReference>
<dbReference type="GO" id="GO:0030313">
    <property type="term" value="C:cell envelope"/>
    <property type="evidence" value="ECO:0007669"/>
    <property type="project" value="UniProtKB-SubCell"/>
</dbReference>
<dbReference type="Gene3D" id="3.40.50.2300">
    <property type="match status" value="2"/>
</dbReference>
<dbReference type="SUPFAM" id="SSF53822">
    <property type="entry name" value="Periplasmic binding protein-like I"/>
    <property type="match status" value="1"/>
</dbReference>
<evidence type="ECO:0000256" key="2">
    <source>
        <dbReference type="ARBA" id="ARBA00007639"/>
    </source>
</evidence>
<feature type="chain" id="PRO_5044747988" evidence="4">
    <location>
        <begin position="23"/>
        <end position="339"/>
    </location>
</feature>
<sequence>MRTILKASAALIALALATPSFAQEKVLGVAAIDLQNSFYVRMKEAGDVAASDYGVKSTWQSAEGSLEKQVGIIENFINQGVSAILIDPIDKNAVLPAIKKALDAKIPVITMGNKVDGGGNYSTLYPDYDNMAMVARAIATSLGGEGEIALLVGSRGNFVSDTRENGFVDTIKKEFPKIKIVGVEPTNWDAAKATNAAQTWLTTYPDLKAIGCISDSLCLAADSVASSMGTDLIYGGYDGDAEMKDLIDSGKMVIDVLTGAYRVGYWNIAVAARLAKDEELPKDLFMPTYFVISDETASKLQAAGLSVDYINTEKEAVEAKNYTEQLGPKVSVSAMTVGK</sequence>
<evidence type="ECO:0000256" key="1">
    <source>
        <dbReference type="ARBA" id="ARBA00004196"/>
    </source>
</evidence>
<dbReference type="PANTHER" id="PTHR46847">
    <property type="entry name" value="D-ALLOSE-BINDING PERIPLASMIC PROTEIN-RELATED"/>
    <property type="match status" value="1"/>
</dbReference>
<evidence type="ECO:0000313" key="7">
    <source>
        <dbReference type="Proteomes" id="UP001362311"/>
    </source>
</evidence>
<dbReference type="GO" id="GO:0030246">
    <property type="term" value="F:carbohydrate binding"/>
    <property type="evidence" value="ECO:0007669"/>
    <property type="project" value="UniProtKB-ARBA"/>
</dbReference>
<dbReference type="AlphaFoldDB" id="A0ABD5K3C2"/>
<organism evidence="6 7">
    <name type="scientific">Ochrobactrum teleogrylli</name>
    <dbReference type="NCBI Taxonomy" id="2479765"/>
    <lineage>
        <taxon>Bacteria</taxon>
        <taxon>Pseudomonadati</taxon>
        <taxon>Pseudomonadota</taxon>
        <taxon>Alphaproteobacteria</taxon>
        <taxon>Hyphomicrobiales</taxon>
        <taxon>Brucellaceae</taxon>
        <taxon>Brucella/Ochrobactrum group</taxon>
        <taxon>Ochrobactrum</taxon>
    </lineage>
</organism>
<accession>A0ABD5K3C2</accession>
<proteinExistence type="inferred from homology"/>
<name>A0ABD5K3C2_9HYPH</name>
<dbReference type="RefSeq" id="WP_339441955.1">
    <property type="nucleotide sequence ID" value="NZ_JBBHKQ010000002.1"/>
</dbReference>
<evidence type="ECO:0000256" key="3">
    <source>
        <dbReference type="ARBA" id="ARBA00022729"/>
    </source>
</evidence>
<comment type="caution">
    <text evidence="6">The sequence shown here is derived from an EMBL/GenBank/DDBJ whole genome shotgun (WGS) entry which is preliminary data.</text>
</comment>
<reference evidence="6 7" key="1">
    <citation type="submission" date="2024-03" db="EMBL/GenBank/DDBJ databases">
        <title>Reference genomes for the five species model microbial community.</title>
        <authorList>
            <person name="Padfield D."/>
        </authorList>
    </citation>
    <scope>NUCLEOTIDE SEQUENCE [LARGE SCALE GENOMIC DNA]</scope>
    <source>
        <strain evidence="6 7">AB1</strain>
    </source>
</reference>
<feature type="signal peptide" evidence="4">
    <location>
        <begin position="1"/>
        <end position="22"/>
    </location>
</feature>
<evidence type="ECO:0000259" key="5">
    <source>
        <dbReference type="Pfam" id="PF13407"/>
    </source>
</evidence>
<evidence type="ECO:0000313" key="6">
    <source>
        <dbReference type="EMBL" id="MEJ5902582.1"/>
    </source>
</evidence>
<dbReference type="Pfam" id="PF13407">
    <property type="entry name" value="Peripla_BP_4"/>
    <property type="match status" value="1"/>
</dbReference>
<comment type="similarity">
    <text evidence="2">Belongs to the bacterial solute-binding protein 2 family.</text>
</comment>
<dbReference type="InterPro" id="IPR025997">
    <property type="entry name" value="SBP_2_dom"/>
</dbReference>